<name>A0A5Q2RLJ3_9ACTN</name>
<feature type="compositionally biased region" description="Acidic residues" evidence="1">
    <location>
        <begin position="38"/>
        <end position="50"/>
    </location>
</feature>
<organism evidence="2 3">
    <name type="scientific">Actinomarinicola tropica</name>
    <dbReference type="NCBI Taxonomy" id="2789776"/>
    <lineage>
        <taxon>Bacteria</taxon>
        <taxon>Bacillati</taxon>
        <taxon>Actinomycetota</taxon>
        <taxon>Acidimicrobiia</taxon>
        <taxon>Acidimicrobiales</taxon>
        <taxon>Iamiaceae</taxon>
        <taxon>Actinomarinicola</taxon>
    </lineage>
</organism>
<feature type="region of interest" description="Disordered" evidence="1">
    <location>
        <begin position="1"/>
        <end position="50"/>
    </location>
</feature>
<dbReference type="KEGG" id="atq:GH723_17310"/>
<proteinExistence type="predicted"/>
<accession>A0A5Q2RLJ3</accession>
<dbReference type="EMBL" id="CP045851">
    <property type="protein sequence ID" value="QGG96713.1"/>
    <property type="molecule type" value="Genomic_DNA"/>
</dbReference>
<dbReference type="Proteomes" id="UP000334019">
    <property type="component" value="Chromosome"/>
</dbReference>
<dbReference type="RefSeq" id="WP_153760817.1">
    <property type="nucleotide sequence ID" value="NZ_CP045851.1"/>
</dbReference>
<gene>
    <name evidence="2" type="ORF">GH723_17310</name>
</gene>
<evidence type="ECO:0000256" key="1">
    <source>
        <dbReference type="SAM" id="MobiDB-lite"/>
    </source>
</evidence>
<reference evidence="2 3" key="1">
    <citation type="submission" date="2019-11" db="EMBL/GenBank/DDBJ databases">
        <authorList>
            <person name="He Y."/>
        </authorList>
    </citation>
    <scope>NUCLEOTIDE SEQUENCE [LARGE SCALE GENOMIC DNA]</scope>
    <source>
        <strain evidence="2 3">SCSIO 58843</strain>
    </source>
</reference>
<keyword evidence="3" id="KW-1185">Reference proteome</keyword>
<feature type="compositionally biased region" description="Basic and acidic residues" evidence="1">
    <location>
        <begin position="1"/>
        <end position="12"/>
    </location>
</feature>
<sequence>MSDDPRDHAADKDDADDLGDEGAPEPGSESPARGVIDPDAEDPPEPGEPG</sequence>
<evidence type="ECO:0000313" key="3">
    <source>
        <dbReference type="Proteomes" id="UP000334019"/>
    </source>
</evidence>
<dbReference type="AlphaFoldDB" id="A0A5Q2RLJ3"/>
<protein>
    <submittedName>
        <fullName evidence="2">Uncharacterized protein</fullName>
    </submittedName>
</protein>
<feature type="compositionally biased region" description="Acidic residues" evidence="1">
    <location>
        <begin position="13"/>
        <end position="23"/>
    </location>
</feature>
<evidence type="ECO:0000313" key="2">
    <source>
        <dbReference type="EMBL" id="QGG96713.1"/>
    </source>
</evidence>